<accession>A0A1I8EV13</accession>
<reference evidence="2" key="1">
    <citation type="submission" date="2016-11" db="UniProtKB">
        <authorList>
            <consortium name="WormBaseParasite"/>
        </authorList>
    </citation>
    <scope>IDENTIFICATION</scope>
    <source>
        <strain evidence="2">pt0022</strain>
    </source>
</reference>
<name>A0A1I8EV13_WUCBA</name>
<feature type="transmembrane region" description="Helical" evidence="1">
    <location>
        <begin position="46"/>
        <end position="66"/>
    </location>
</feature>
<sequence>MSSTTTGTNAKGFTELDSWSPYLNRAQSGTKSVRLLGGVSRMYSNLYILFAFMGFIIGSFVLFFTINVSKARLGTRNNTKVYVIDLPPRYSEVEPPPYDWVLKHRYLEDYSTKMHMTLNLSTMMVICSCLVLS</sequence>
<organism evidence="2">
    <name type="scientific">Wuchereria bancrofti</name>
    <dbReference type="NCBI Taxonomy" id="6293"/>
    <lineage>
        <taxon>Eukaryota</taxon>
        <taxon>Metazoa</taxon>
        <taxon>Ecdysozoa</taxon>
        <taxon>Nematoda</taxon>
        <taxon>Chromadorea</taxon>
        <taxon>Rhabditida</taxon>
        <taxon>Spirurina</taxon>
        <taxon>Spiruromorpha</taxon>
        <taxon>Filarioidea</taxon>
        <taxon>Onchocercidae</taxon>
        <taxon>Wuchereria</taxon>
    </lineage>
</organism>
<dbReference type="AlphaFoldDB" id="A0A1I8EV13"/>
<keyword evidence="1" id="KW-0472">Membrane</keyword>
<protein>
    <submittedName>
        <fullName evidence="2">Uncharacterized protein</fullName>
    </submittedName>
</protein>
<keyword evidence="1" id="KW-0812">Transmembrane</keyword>
<evidence type="ECO:0000256" key="1">
    <source>
        <dbReference type="SAM" id="Phobius"/>
    </source>
</evidence>
<keyword evidence="1" id="KW-1133">Transmembrane helix</keyword>
<dbReference type="WBParaSite" id="maker-PairedContig_53-snap-gene-4.13-mRNA-1">
    <property type="protein sequence ID" value="maker-PairedContig_53-snap-gene-4.13-mRNA-1"/>
    <property type="gene ID" value="maker-PairedContig_53-snap-gene-4.13"/>
</dbReference>
<proteinExistence type="predicted"/>
<evidence type="ECO:0000313" key="2">
    <source>
        <dbReference type="WBParaSite" id="maker-PairedContig_53-snap-gene-4.13-mRNA-1"/>
    </source>
</evidence>